<evidence type="ECO:0000313" key="3">
    <source>
        <dbReference type="Proteomes" id="UP001341840"/>
    </source>
</evidence>
<accession>A0ABU6QUC3</accession>
<protein>
    <submittedName>
        <fullName evidence="2">Uncharacterized protein</fullName>
    </submittedName>
</protein>
<evidence type="ECO:0000313" key="2">
    <source>
        <dbReference type="EMBL" id="MED6115289.1"/>
    </source>
</evidence>
<sequence length="203" mass="22904">MARPPTVELEAVQEGCNGDVQLLGYLGYTHRLPDRKRKIQYLQHNPNQTLNYPSPFLNPAPTVRQCRLVSLQQTGHMGCRHGAYIRMLEHHRSSREPVPPPLFTAYLMPSVVATARGTKIDQCRSHWLRHHVGLVQRPHPTAPSLSTSHAPPRHWFRKTWPVPPPSLRHSPKANTQPLPAALGPRNRKGFVRNVPSRGLGLPT</sequence>
<comment type="caution">
    <text evidence="2">The sequence shown here is derived from an EMBL/GenBank/DDBJ whole genome shotgun (WGS) entry which is preliminary data.</text>
</comment>
<reference evidence="2 3" key="1">
    <citation type="journal article" date="2023" name="Plants (Basel)">
        <title>Bridging the Gap: Combining Genomics and Transcriptomics Approaches to Understand Stylosanthes scabra, an Orphan Legume from the Brazilian Caatinga.</title>
        <authorList>
            <person name="Ferreira-Neto J.R.C."/>
            <person name="da Silva M.D."/>
            <person name="Binneck E."/>
            <person name="de Melo N.F."/>
            <person name="da Silva R.H."/>
            <person name="de Melo A.L.T.M."/>
            <person name="Pandolfi V."/>
            <person name="Bustamante F.O."/>
            <person name="Brasileiro-Vidal A.C."/>
            <person name="Benko-Iseppon A.M."/>
        </authorList>
    </citation>
    <scope>NUCLEOTIDE SEQUENCE [LARGE SCALE GENOMIC DNA]</scope>
    <source>
        <tissue evidence="2">Leaves</tissue>
    </source>
</reference>
<dbReference type="EMBL" id="JASCZI010001647">
    <property type="protein sequence ID" value="MED6115289.1"/>
    <property type="molecule type" value="Genomic_DNA"/>
</dbReference>
<proteinExistence type="predicted"/>
<evidence type="ECO:0000256" key="1">
    <source>
        <dbReference type="SAM" id="MobiDB-lite"/>
    </source>
</evidence>
<dbReference type="Proteomes" id="UP001341840">
    <property type="component" value="Unassembled WGS sequence"/>
</dbReference>
<keyword evidence="3" id="KW-1185">Reference proteome</keyword>
<name>A0ABU6QUC3_9FABA</name>
<gene>
    <name evidence="2" type="ORF">PIB30_089065</name>
</gene>
<organism evidence="2 3">
    <name type="scientific">Stylosanthes scabra</name>
    <dbReference type="NCBI Taxonomy" id="79078"/>
    <lineage>
        <taxon>Eukaryota</taxon>
        <taxon>Viridiplantae</taxon>
        <taxon>Streptophyta</taxon>
        <taxon>Embryophyta</taxon>
        <taxon>Tracheophyta</taxon>
        <taxon>Spermatophyta</taxon>
        <taxon>Magnoliopsida</taxon>
        <taxon>eudicotyledons</taxon>
        <taxon>Gunneridae</taxon>
        <taxon>Pentapetalae</taxon>
        <taxon>rosids</taxon>
        <taxon>fabids</taxon>
        <taxon>Fabales</taxon>
        <taxon>Fabaceae</taxon>
        <taxon>Papilionoideae</taxon>
        <taxon>50 kb inversion clade</taxon>
        <taxon>dalbergioids sensu lato</taxon>
        <taxon>Dalbergieae</taxon>
        <taxon>Pterocarpus clade</taxon>
        <taxon>Stylosanthes</taxon>
    </lineage>
</organism>
<feature type="region of interest" description="Disordered" evidence="1">
    <location>
        <begin position="138"/>
        <end position="203"/>
    </location>
</feature>